<dbReference type="AlphaFoldDB" id="A0A6A6NQX5"/>
<proteinExistence type="predicted"/>
<dbReference type="Gene3D" id="3.40.50.150">
    <property type="entry name" value="Vaccinia Virus protein VP39"/>
    <property type="match status" value="1"/>
</dbReference>
<feature type="transmembrane region" description="Helical" evidence="2">
    <location>
        <begin position="74"/>
        <end position="93"/>
    </location>
</feature>
<keyword evidence="2" id="KW-0472">Membrane</keyword>
<reference evidence="3" key="1">
    <citation type="journal article" date="2020" name="Stud. Mycol.">
        <title>101 Dothideomycetes genomes: a test case for predicting lifestyles and emergence of pathogens.</title>
        <authorList>
            <person name="Haridas S."/>
            <person name="Albert R."/>
            <person name="Binder M."/>
            <person name="Bloem J."/>
            <person name="Labutti K."/>
            <person name="Salamov A."/>
            <person name="Andreopoulos B."/>
            <person name="Baker S."/>
            <person name="Barry K."/>
            <person name="Bills G."/>
            <person name="Bluhm B."/>
            <person name="Cannon C."/>
            <person name="Castanera R."/>
            <person name="Culley D."/>
            <person name="Daum C."/>
            <person name="Ezra D."/>
            <person name="Gonzalez J."/>
            <person name="Henrissat B."/>
            <person name="Kuo A."/>
            <person name="Liang C."/>
            <person name="Lipzen A."/>
            <person name="Lutzoni F."/>
            <person name="Magnuson J."/>
            <person name="Mondo S."/>
            <person name="Nolan M."/>
            <person name="Ohm R."/>
            <person name="Pangilinan J."/>
            <person name="Park H.-J."/>
            <person name="Ramirez L."/>
            <person name="Alfaro M."/>
            <person name="Sun H."/>
            <person name="Tritt A."/>
            <person name="Yoshinaga Y."/>
            <person name="Zwiers L.-H."/>
            <person name="Turgeon B."/>
            <person name="Goodwin S."/>
            <person name="Spatafora J."/>
            <person name="Crous P."/>
            <person name="Grigoriev I."/>
        </authorList>
    </citation>
    <scope>NUCLEOTIDE SEQUENCE</scope>
    <source>
        <strain evidence="3">ATCC 16933</strain>
    </source>
</reference>
<dbReference type="OrthoDB" id="2016285at2759"/>
<keyword evidence="2" id="KW-1133">Transmembrane helix</keyword>
<feature type="transmembrane region" description="Helical" evidence="2">
    <location>
        <begin position="36"/>
        <end position="54"/>
    </location>
</feature>
<feature type="region of interest" description="Disordered" evidence="1">
    <location>
        <begin position="1"/>
        <end position="28"/>
    </location>
</feature>
<name>A0A6A6NQX5_9PEZI</name>
<feature type="compositionally biased region" description="Pro residues" evidence="1">
    <location>
        <begin position="18"/>
        <end position="28"/>
    </location>
</feature>
<feature type="compositionally biased region" description="Basic and acidic residues" evidence="1">
    <location>
        <begin position="1"/>
        <end position="12"/>
    </location>
</feature>
<keyword evidence="2" id="KW-0812">Transmembrane</keyword>
<dbReference type="SUPFAM" id="SSF53335">
    <property type="entry name" value="S-adenosyl-L-methionine-dependent methyltransferases"/>
    <property type="match status" value="1"/>
</dbReference>
<dbReference type="EMBL" id="MU001693">
    <property type="protein sequence ID" value="KAF2454099.1"/>
    <property type="molecule type" value="Genomic_DNA"/>
</dbReference>
<protein>
    <submittedName>
        <fullName evidence="3">Spermine/spermidine synthase family protein</fullName>
    </submittedName>
</protein>
<evidence type="ECO:0000313" key="4">
    <source>
        <dbReference type="Proteomes" id="UP000799766"/>
    </source>
</evidence>
<evidence type="ECO:0000256" key="1">
    <source>
        <dbReference type="SAM" id="MobiDB-lite"/>
    </source>
</evidence>
<feature type="transmembrane region" description="Helical" evidence="2">
    <location>
        <begin position="105"/>
        <end position="126"/>
    </location>
</feature>
<evidence type="ECO:0000256" key="2">
    <source>
        <dbReference type="SAM" id="Phobius"/>
    </source>
</evidence>
<dbReference type="NCBIfam" id="NF037959">
    <property type="entry name" value="MFS_SpdSyn"/>
    <property type="match status" value="1"/>
</dbReference>
<keyword evidence="4" id="KW-1185">Reference proteome</keyword>
<gene>
    <name evidence="3" type="ORF">BDY21DRAFT_309522</name>
</gene>
<organism evidence="3 4">
    <name type="scientific">Lineolata rhizophorae</name>
    <dbReference type="NCBI Taxonomy" id="578093"/>
    <lineage>
        <taxon>Eukaryota</taxon>
        <taxon>Fungi</taxon>
        <taxon>Dikarya</taxon>
        <taxon>Ascomycota</taxon>
        <taxon>Pezizomycotina</taxon>
        <taxon>Dothideomycetes</taxon>
        <taxon>Dothideomycetes incertae sedis</taxon>
        <taxon>Lineolatales</taxon>
        <taxon>Lineolataceae</taxon>
        <taxon>Lineolata</taxon>
    </lineage>
</organism>
<dbReference type="InterPro" id="IPR029063">
    <property type="entry name" value="SAM-dependent_MTases_sf"/>
</dbReference>
<evidence type="ECO:0000313" key="3">
    <source>
        <dbReference type="EMBL" id="KAF2454099.1"/>
    </source>
</evidence>
<accession>A0A6A6NQX5</accession>
<sequence length="596" mass="65803">MPKKASNKEVAKRSQGAPAPPPPAPPTYQPVSPAKAIFYAVAFLVLAAISSPVSQYNLSPVYGTLPSYIFHHRGTLYAALLGFMLKHYLYPYLPRYLHNVLPIVAYWIPVIQFYLFSFSSTFGPVWGPLITEICTYYPLLWLSTFSAKVMLDAVDLEGVNPTMAEMGPALASYMTFSFMEKAASALLPRFIGSSEFITRSGLQLIVATSYTVLCPSRWILLAIPAMLHSSRLNIHNPSNSTTALLNQQLEQQEGWRLLERRESITGYVSVLESLESGFRVMRCDHSLLGGEWLVTDERIKMGQVEPEPVYGVFELLGGIRLVELDKPIPETEKNALMIGLGIGTAPKSLIGAGIPTTIVEIDPAVHAFATSYFGLPTNHTVHLANAISFAANNSVSHPGSYDYIVHDVFTGGAEPVGLFTHEFFNDLKGMLKEETGVVAINYAGDTRLPSTQLVLNTIHSVFPACRIFRDNPPPTPADGSGAPTPAEALPHDFVNMVVFCTRSAAALKDGRMQFRRPTDAEVGKSIARRQNMWPKPELEIPYVRPEGLEAGGAWKGDERVVTRARTDKLSEGHRESVISHWKIMRTVVPAKVWEMW</sequence>
<dbReference type="Proteomes" id="UP000799766">
    <property type="component" value="Unassembled WGS sequence"/>
</dbReference>